<reference evidence="2" key="1">
    <citation type="submission" date="2023-06" db="EMBL/GenBank/DDBJ databases">
        <authorList>
            <consortium name="Lawrence Berkeley National Laboratory"/>
            <person name="Ahrendt S."/>
            <person name="Sahu N."/>
            <person name="Indic B."/>
            <person name="Wong-Bajracharya J."/>
            <person name="Merenyi Z."/>
            <person name="Ke H.-M."/>
            <person name="Monk M."/>
            <person name="Kocsube S."/>
            <person name="Drula E."/>
            <person name="Lipzen A."/>
            <person name="Balint B."/>
            <person name="Henrissat B."/>
            <person name="Andreopoulos B."/>
            <person name="Martin F.M."/>
            <person name="Harder C.B."/>
            <person name="Rigling D."/>
            <person name="Ford K.L."/>
            <person name="Foster G.D."/>
            <person name="Pangilinan J."/>
            <person name="Papanicolaou A."/>
            <person name="Barry K."/>
            <person name="LaButti K."/>
            <person name="Viragh M."/>
            <person name="Koriabine M."/>
            <person name="Yan M."/>
            <person name="Riley R."/>
            <person name="Champramary S."/>
            <person name="Plett K.L."/>
            <person name="Tsai I.J."/>
            <person name="Slot J."/>
            <person name="Sipos G."/>
            <person name="Plett J."/>
            <person name="Nagy L.G."/>
            <person name="Grigoriev I.V."/>
        </authorList>
    </citation>
    <scope>NUCLEOTIDE SEQUENCE</scope>
    <source>
        <strain evidence="2">HWK02</strain>
    </source>
</reference>
<organism evidence="2 3">
    <name type="scientific">Armillaria luteobubalina</name>
    <dbReference type="NCBI Taxonomy" id="153913"/>
    <lineage>
        <taxon>Eukaryota</taxon>
        <taxon>Fungi</taxon>
        <taxon>Dikarya</taxon>
        <taxon>Basidiomycota</taxon>
        <taxon>Agaricomycotina</taxon>
        <taxon>Agaricomycetes</taxon>
        <taxon>Agaricomycetidae</taxon>
        <taxon>Agaricales</taxon>
        <taxon>Marasmiineae</taxon>
        <taxon>Physalacriaceae</taxon>
        <taxon>Armillaria</taxon>
    </lineage>
</organism>
<evidence type="ECO:0000256" key="1">
    <source>
        <dbReference type="SAM" id="Phobius"/>
    </source>
</evidence>
<dbReference type="AlphaFoldDB" id="A0AA39Q0G4"/>
<keyword evidence="1" id="KW-1133">Transmembrane helix</keyword>
<dbReference type="EMBL" id="JAUEPU010000023">
    <property type="protein sequence ID" value="KAK0493831.1"/>
    <property type="molecule type" value="Genomic_DNA"/>
</dbReference>
<protein>
    <submittedName>
        <fullName evidence="2">Uncharacterized protein</fullName>
    </submittedName>
</protein>
<feature type="transmembrane region" description="Helical" evidence="1">
    <location>
        <begin position="12"/>
        <end position="35"/>
    </location>
</feature>
<comment type="caution">
    <text evidence="2">The sequence shown here is derived from an EMBL/GenBank/DDBJ whole genome shotgun (WGS) entry which is preliminary data.</text>
</comment>
<evidence type="ECO:0000313" key="2">
    <source>
        <dbReference type="EMBL" id="KAK0493831.1"/>
    </source>
</evidence>
<gene>
    <name evidence="2" type="ORF">EDD18DRAFT_1356321</name>
</gene>
<dbReference type="Proteomes" id="UP001175228">
    <property type="component" value="Unassembled WGS sequence"/>
</dbReference>
<proteinExistence type="predicted"/>
<keyword evidence="1" id="KW-0812">Transmembrane</keyword>
<keyword evidence="1" id="KW-0472">Membrane</keyword>
<evidence type="ECO:0000313" key="3">
    <source>
        <dbReference type="Proteomes" id="UP001175228"/>
    </source>
</evidence>
<keyword evidence="3" id="KW-1185">Reference proteome</keyword>
<accession>A0AA39Q0G4</accession>
<name>A0AA39Q0G4_9AGAR</name>
<sequence length="267" mass="30756">MTSVYPTSVKRIWHCFVFSLGFAVVIPTICIVLGVELHPSEFDYGSDLIMDTKKISLKADLISVDLKRRAVVLDWMIVDDTCEDVDSDCTSVNKLFCRNLLQRSNIYMNSSNPPKNNKPSDPTFIWNVTAEYHEEYSDYPIFQTAIIIFNPFEDFDQDASIRKSHYPISHTHTSNVYYPFDRYTALVFGFAEDANGPMNLHLKETSGLVGGLKITPEILIDPTDFAKEDEVEYIFVQILLQRSQLVVLYCFVITITFCRRDFLRLKK</sequence>